<evidence type="ECO:0000313" key="5">
    <source>
        <dbReference type="EMBL" id="NJP01923.1"/>
    </source>
</evidence>
<keyword evidence="4" id="KW-0802">TPR repeat</keyword>
<dbReference type="EMBL" id="JAAVJI010000007">
    <property type="protein sequence ID" value="NJP01923.1"/>
    <property type="molecule type" value="Genomic_DNA"/>
</dbReference>
<evidence type="ECO:0000256" key="1">
    <source>
        <dbReference type="ARBA" id="ARBA00005857"/>
    </source>
</evidence>
<keyword evidence="3" id="KW-0677">Repeat</keyword>
<dbReference type="RefSeq" id="WP_168084490.1">
    <property type="nucleotide sequence ID" value="NZ_JAAVJI010000007.1"/>
</dbReference>
<keyword evidence="6" id="KW-1185">Reference proteome</keyword>
<evidence type="ECO:0000256" key="2">
    <source>
        <dbReference type="ARBA" id="ARBA00019992"/>
    </source>
</evidence>
<proteinExistence type="inferred from homology"/>
<organism evidence="5 6">
    <name type="scientific">Pseudomonas quercus</name>
    <dbReference type="NCBI Taxonomy" id="2722792"/>
    <lineage>
        <taxon>Bacteria</taxon>
        <taxon>Pseudomonadati</taxon>
        <taxon>Pseudomonadota</taxon>
        <taxon>Gammaproteobacteria</taxon>
        <taxon>Pseudomonadales</taxon>
        <taxon>Pseudomonadaceae</taxon>
        <taxon>Pseudomonas</taxon>
    </lineage>
</organism>
<gene>
    <name evidence="5" type="ORF">HBH25_13810</name>
</gene>
<dbReference type="SUPFAM" id="SSF48452">
    <property type="entry name" value="TPR-like"/>
    <property type="match status" value="1"/>
</dbReference>
<dbReference type="PANTHER" id="PTHR16263:SF4">
    <property type="entry name" value="TETRATRICOPEPTIDE REPEAT PROTEIN 38"/>
    <property type="match status" value="1"/>
</dbReference>
<name>A0ABX0YIT9_9PSED</name>
<evidence type="ECO:0000313" key="6">
    <source>
        <dbReference type="Proteomes" id="UP000746535"/>
    </source>
</evidence>
<evidence type="ECO:0000256" key="4">
    <source>
        <dbReference type="ARBA" id="ARBA00022803"/>
    </source>
</evidence>
<reference evidence="5 6" key="1">
    <citation type="submission" date="2020-03" db="EMBL/GenBank/DDBJ databases">
        <authorList>
            <person name="Wang L."/>
            <person name="He N."/>
            <person name="Li Y."/>
            <person name="Fang Y."/>
            <person name="Zhang F."/>
        </authorList>
    </citation>
    <scope>NUCLEOTIDE SEQUENCE [LARGE SCALE GENOMIC DNA]</scope>
    <source>
        <strain evidence="6">hsmgli-8</strain>
    </source>
</reference>
<sequence length="402" mass="45388">MTTQWKTDGISGFWPEANGPFLALRGMPEAVEPGNEHQALYRQLLSGFDRITSCEIKELYRFKLLLDQVPSDMASRPELNMVLHGFRAWVNFDYEAARAAFVCHIKVYPTDVVALFFLHMLDFCTGKTTRLKNQFPVLDAALSAQHPLYSYYLSMKAFVLCECGLFGEAFDIALEAVNLVPGNIYGIHAAAHALHELGRWAELAGFLESRKPDWIDNPGMRMHVYWHLAIAYERCKNTERALTAFDALYKLKDSPFAKQDLDAVGFLWRLRLKAADGRYHGVWKRLAVLWSGGIFTSTSYFHKLHAAFAFSASNQPLLIEKQIAESDGFGVEPKTHLAGVGVLKAIHLFTLEEYGQCLELLRDTRAHWHLLGGSHAQREILELTLDYAAQQTLSVALGRYSA</sequence>
<accession>A0ABX0YIT9</accession>
<dbReference type="Proteomes" id="UP000746535">
    <property type="component" value="Unassembled WGS sequence"/>
</dbReference>
<dbReference type="CDD" id="cd05804">
    <property type="entry name" value="StaR_like"/>
    <property type="match status" value="1"/>
</dbReference>
<dbReference type="InterPro" id="IPR011990">
    <property type="entry name" value="TPR-like_helical_dom_sf"/>
</dbReference>
<comment type="caution">
    <text evidence="5">The sequence shown here is derived from an EMBL/GenBank/DDBJ whole genome shotgun (WGS) entry which is preliminary data.</text>
</comment>
<comment type="similarity">
    <text evidence="1">Belongs to the TTC38 family.</text>
</comment>
<evidence type="ECO:0000256" key="3">
    <source>
        <dbReference type="ARBA" id="ARBA00022737"/>
    </source>
</evidence>
<protein>
    <recommendedName>
        <fullName evidence="2">Tetratricopeptide repeat protein 38</fullName>
    </recommendedName>
</protein>
<dbReference type="InterPro" id="IPR033891">
    <property type="entry name" value="TTC38"/>
</dbReference>
<dbReference type="PANTHER" id="PTHR16263">
    <property type="entry name" value="TETRATRICOPEPTIDE REPEAT PROTEIN 38"/>
    <property type="match status" value="1"/>
</dbReference>
<dbReference type="Gene3D" id="1.25.40.10">
    <property type="entry name" value="Tetratricopeptide repeat domain"/>
    <property type="match status" value="1"/>
</dbReference>